<name>A0A1S3JQZ1_LINAN</name>
<reference evidence="3" key="1">
    <citation type="submission" date="2025-08" db="UniProtKB">
        <authorList>
            <consortium name="RefSeq"/>
        </authorList>
    </citation>
    <scope>IDENTIFICATION</scope>
    <source>
        <tissue evidence="3">Gonads</tissue>
    </source>
</reference>
<keyword evidence="2" id="KW-1185">Reference proteome</keyword>
<evidence type="ECO:0000313" key="2">
    <source>
        <dbReference type="Proteomes" id="UP000085678"/>
    </source>
</evidence>
<proteinExistence type="predicted"/>
<dbReference type="GeneID" id="106175104"/>
<organism evidence="2 3">
    <name type="scientific">Lingula anatina</name>
    <name type="common">Brachiopod</name>
    <name type="synonym">Lingula unguis</name>
    <dbReference type="NCBI Taxonomy" id="7574"/>
    <lineage>
        <taxon>Eukaryota</taxon>
        <taxon>Metazoa</taxon>
        <taxon>Spiralia</taxon>
        <taxon>Lophotrochozoa</taxon>
        <taxon>Brachiopoda</taxon>
        <taxon>Linguliformea</taxon>
        <taxon>Lingulata</taxon>
        <taxon>Lingulida</taxon>
        <taxon>Linguloidea</taxon>
        <taxon>Lingulidae</taxon>
        <taxon>Lingula</taxon>
    </lineage>
</organism>
<gene>
    <name evidence="3" type="primary">LOC106175104</name>
</gene>
<dbReference type="OrthoDB" id="6078355at2759"/>
<accession>A0A1S3JQZ1</accession>
<protein>
    <submittedName>
        <fullName evidence="3">Uncharacterized protein LOC106175104 isoform X2</fullName>
    </submittedName>
</protein>
<dbReference type="RefSeq" id="XP_013412389.1">
    <property type="nucleotide sequence ID" value="XM_013556935.1"/>
</dbReference>
<evidence type="ECO:0000256" key="1">
    <source>
        <dbReference type="SAM" id="MobiDB-lite"/>
    </source>
</evidence>
<evidence type="ECO:0000313" key="3">
    <source>
        <dbReference type="RefSeq" id="XP_013412389.1"/>
    </source>
</evidence>
<sequence>MLKLSPNVVQSEWALILMRCGIFSTEEMESELDSVICPAHRYKLGINWRAGRTCHHPLHRGKRKPSRPVSPALSREIMENFGVLLPVGSGICPYCRNAHKEHMEKKFPAQTLQVAAADQPFPTEVESENMPEQGVDEGEEYSDVGEEPMEEQDVGEGGEPQPGTSGLQVFSDVESSSSADTQHPVGQKRIKYGDYVYPSSTSGSSDSPVRPRNIPVDLDASWAPTPMPPRNQDLDNLNQFLKRGGVNTVAGQLKKPLEDATERTKRYYKQKTREAINLVLTSLAPGQEEDLWLNFQLPEKDRTPALTSSLVECYQAADSWDVRRQILSLLVRHFHIRTHETYPWFDQV</sequence>
<dbReference type="AlphaFoldDB" id="A0A1S3JQZ1"/>
<dbReference type="Proteomes" id="UP000085678">
    <property type="component" value="Unplaced"/>
</dbReference>
<feature type="region of interest" description="Disordered" evidence="1">
    <location>
        <begin position="124"/>
        <end position="211"/>
    </location>
</feature>
<feature type="compositionally biased region" description="Polar residues" evidence="1">
    <location>
        <begin position="162"/>
        <end position="181"/>
    </location>
</feature>
<feature type="compositionally biased region" description="Acidic residues" evidence="1">
    <location>
        <begin position="125"/>
        <end position="156"/>
    </location>
</feature>